<keyword evidence="1" id="KW-0732">Signal</keyword>
<feature type="signal peptide" evidence="1">
    <location>
        <begin position="1"/>
        <end position="18"/>
    </location>
</feature>
<organism evidence="2 3">
    <name type="scientific">Patiriisocius marinus</name>
    <dbReference type="NCBI Taxonomy" id="1397112"/>
    <lineage>
        <taxon>Bacteria</taxon>
        <taxon>Pseudomonadati</taxon>
        <taxon>Bacteroidota</taxon>
        <taxon>Flavobacteriia</taxon>
        <taxon>Flavobacteriales</taxon>
        <taxon>Flavobacteriaceae</taxon>
        <taxon>Patiriisocius</taxon>
    </lineage>
</organism>
<dbReference type="RefSeq" id="WP_151672931.1">
    <property type="nucleotide sequence ID" value="NZ_BKCG01000001.1"/>
</dbReference>
<comment type="caution">
    <text evidence="2">The sequence shown here is derived from an EMBL/GenBank/DDBJ whole genome shotgun (WGS) entry which is preliminary data.</text>
</comment>
<dbReference type="OrthoDB" id="9815802at2"/>
<feature type="chain" id="PRO_5023839450" evidence="1">
    <location>
        <begin position="19"/>
        <end position="1137"/>
    </location>
</feature>
<protein>
    <submittedName>
        <fullName evidence="2">Uncharacterized protein</fullName>
    </submittedName>
</protein>
<dbReference type="AlphaFoldDB" id="A0A5J4IZ99"/>
<name>A0A5J4IZ99_9FLAO</name>
<proteinExistence type="predicted"/>
<keyword evidence="3" id="KW-1185">Reference proteome</keyword>
<evidence type="ECO:0000256" key="1">
    <source>
        <dbReference type="SAM" id="SignalP"/>
    </source>
</evidence>
<dbReference type="Proteomes" id="UP000326509">
    <property type="component" value="Unassembled WGS sequence"/>
</dbReference>
<gene>
    <name evidence="2" type="ORF">ULMA_09890</name>
</gene>
<evidence type="ECO:0000313" key="2">
    <source>
        <dbReference type="EMBL" id="GER58881.1"/>
    </source>
</evidence>
<dbReference type="EMBL" id="BKCG01000001">
    <property type="protein sequence ID" value="GER58881.1"/>
    <property type="molecule type" value="Genomic_DNA"/>
</dbReference>
<evidence type="ECO:0000313" key="3">
    <source>
        <dbReference type="Proteomes" id="UP000326509"/>
    </source>
</evidence>
<reference evidence="2 3" key="1">
    <citation type="submission" date="2019-08" db="EMBL/GenBank/DDBJ databases">
        <title>Draft genome sequence of Ulvibacter marinus type strain NBRC 109484.</title>
        <authorList>
            <person name="Kawano K."/>
            <person name="Ushijima N."/>
            <person name="Kihara M."/>
            <person name="Itoh H."/>
        </authorList>
    </citation>
    <scope>NUCLEOTIDE SEQUENCE [LARGE SCALE GENOMIC DNA]</scope>
    <source>
        <strain evidence="2 3">NBRC 109484</strain>
    </source>
</reference>
<accession>A0A5J4IZ99</accession>
<sequence length="1137" mass="128364">MKVVLAVFLLFLTTAIYGQDTSTLSQTKKVAINSKILVDSVSINPSKFSVLDFSGKVIDSTNYQIDFTKSELILSEIVLGENDSITIEYLRYPEFLTKDYFQIDESVIVNSEGAIDKLYTLDQSTRDENFTPFDGLNTAGSISRGITIGNNQNAVVDSQLDLQITGKLNDKVSIRASIQDANIPSQQGGYSQNLDEFDQIFIELYSDNWNIRAGDVDLQNSGSYFANFTKKVQGISLGGTINHDSGAKTNAYAAGALVRGVFTQSNFVGQEGNQGPYKLVGPNGELLVLIVSGSENVYVNGILLKRGENEDYIIDYNAGEIKFNPTYPINANMRIRVEYQATERSYTRFIGYGGGEYTSETFDIGAYVYTENDAKNQPLQQNLSEEQVAILQEAGDDMSLMNAPSASPEEFTEGRVLYRKVIANGVEFFVFSNNADDELFNVRFTLVGDNLGDYILSDTNAINRVFEYVPPVAGVKQGNYEPFVRLNAPTKLQIGGINGSYHPTEKTKVDFELAGSVNDLNLFSDIGDDNNDGIAVRFDARQNLLTRPDSLKIIGAASIDYINEDFRNIERLYNVEFNRDWNITNPLGNQRFSTAGFEVSKPKNGNVTYQYQNLNYSENYNGNRHQVSANLKINKLKIQSQSSYLDSDGENQITKFFRGYSRGTYTLNKAWAGAKVGFENNRVRNKEADTLTPLSLKYNAYEVFAGVGDSTKIFIETGYEYRTNDSLRNSNIERVSTSNTFYAKSKLLNNTNSQLSIFANYRILDNVDVEEKEQSLNARILYNQTLFKGLLRSNTTIDTNNGVVPQQEFTYIEVDAGEGVYTWNDYNENGVQELEEFEIAQFQDEANFVRILLPNQVFVKIRENKFGQTLTLNPQRYSGNEGFLKILSRFYNTISYVIDRKIIRANEDFNINPFKDGGEDQLGLTLNFRNALFFNRGKQRYTTSYTYLKTASDNLQSFGLQSSTLKSHQFNFTHKMKEVWLFSLKTSLGNNESTSENFSNRNYNLDTYEINPKISYLLNSQTRFDVFYNRVNKDNTINGLEMLDQNKLGLSFAYANAEKISINGEFAYIENGFEGSAFSPVAYQMLEGLQPGTNFTWRLLFQKRITKYLDANITYNGRKSEASNTIHTGSVQLRAFF</sequence>